<dbReference type="Gene3D" id="2.40.50.140">
    <property type="entry name" value="Nucleic acid-binding proteins"/>
    <property type="match status" value="1"/>
</dbReference>
<evidence type="ECO:0000256" key="1">
    <source>
        <dbReference type="SAM" id="MobiDB-lite"/>
    </source>
</evidence>
<dbReference type="InterPro" id="IPR012340">
    <property type="entry name" value="NA-bd_OB-fold"/>
</dbReference>
<dbReference type="SUPFAM" id="SSF50249">
    <property type="entry name" value="Nucleic acid-binding proteins"/>
    <property type="match status" value="1"/>
</dbReference>
<feature type="compositionally biased region" description="Polar residues" evidence="1">
    <location>
        <begin position="59"/>
        <end position="77"/>
    </location>
</feature>
<protein>
    <submittedName>
        <fullName evidence="3">Putative RNA-binding protein, contains TRAM domain protein</fullName>
    </submittedName>
</protein>
<dbReference type="InterPro" id="IPR002792">
    <property type="entry name" value="TRAM_dom"/>
</dbReference>
<dbReference type="STRING" id="1238424.J07HQW1_03169"/>
<dbReference type="Proteomes" id="UP000030649">
    <property type="component" value="Unassembled WGS sequence"/>
</dbReference>
<feature type="domain" description="TRAM" evidence="2">
    <location>
        <begin position="128"/>
        <end position="187"/>
    </location>
</feature>
<evidence type="ECO:0000313" key="4">
    <source>
        <dbReference type="Proteomes" id="UP000030649"/>
    </source>
</evidence>
<evidence type="ECO:0000313" key="3">
    <source>
        <dbReference type="EMBL" id="ERG93112.1"/>
    </source>
</evidence>
<dbReference type="HOGENOM" id="CLU_121271_0_0_2"/>
<sequence length="193" mass="20519">MDIEGQLKCLFSAQLKENDGQSVIEVPATEITLGDIDTETTYQVAILSDSLTERDEDNSTSTEYADATTSAGTIPIQSDSSSTPDVSLSSSAAQSSVSSPAETQGDNNDTANTDTNTTHTETDRPDPPVDEGEQRIVTIEDTGDYGDGLTRVERGFVVIVPDATEGDRVAIEITSVKETVAFADVVERFDTDG</sequence>
<accession>U1PHI3</accession>
<feature type="compositionally biased region" description="Low complexity" evidence="1">
    <location>
        <begin position="78"/>
        <end position="99"/>
    </location>
</feature>
<dbReference type="Pfam" id="PF01938">
    <property type="entry name" value="TRAM"/>
    <property type="match status" value="1"/>
</dbReference>
<evidence type="ECO:0000259" key="2">
    <source>
        <dbReference type="PROSITE" id="PS50926"/>
    </source>
</evidence>
<organism evidence="3 4">
    <name type="scientific">Haloquadratum walsbyi J07HQW1</name>
    <dbReference type="NCBI Taxonomy" id="1238424"/>
    <lineage>
        <taxon>Archaea</taxon>
        <taxon>Methanobacteriati</taxon>
        <taxon>Methanobacteriota</taxon>
        <taxon>Stenosarchaea group</taxon>
        <taxon>Halobacteria</taxon>
        <taxon>Halobacteriales</taxon>
        <taxon>Haloferacaceae</taxon>
        <taxon>Haloquadratum</taxon>
    </lineage>
</organism>
<feature type="compositionally biased region" description="Low complexity" evidence="1">
    <location>
        <begin position="106"/>
        <end position="119"/>
    </location>
</feature>
<feature type="region of interest" description="Disordered" evidence="1">
    <location>
        <begin position="48"/>
        <end position="134"/>
    </location>
</feature>
<gene>
    <name evidence="3" type="ORF">J07HQW1_03169</name>
</gene>
<name>U1PHI3_9EURY</name>
<dbReference type="EMBL" id="KE356560">
    <property type="protein sequence ID" value="ERG93112.1"/>
    <property type="molecule type" value="Genomic_DNA"/>
</dbReference>
<dbReference type="AlphaFoldDB" id="U1PHI3"/>
<reference evidence="3 4" key="1">
    <citation type="journal article" date="2013" name="PLoS ONE">
        <title>Assembly-driven community genomics of a hypersaline microbial ecosystem.</title>
        <authorList>
            <person name="Podell S."/>
            <person name="Ugalde J.A."/>
            <person name="Narasingarao P."/>
            <person name="Banfield J.F."/>
            <person name="Heidelberg K.B."/>
            <person name="Allen E.E."/>
        </authorList>
    </citation>
    <scope>NUCLEOTIDE SEQUENCE [LARGE SCALE GENOMIC DNA]</scope>
    <source>
        <strain evidence="4">J07HQW1</strain>
    </source>
</reference>
<proteinExistence type="predicted"/>
<dbReference type="PROSITE" id="PS50926">
    <property type="entry name" value="TRAM"/>
    <property type="match status" value="1"/>
</dbReference>